<dbReference type="InterPro" id="IPR024535">
    <property type="entry name" value="RHGA/B-epi-like_pectate_lyase"/>
</dbReference>
<feature type="domain" description="Rhamnogalacturonase A/B/Epimerase-like pectate lyase" evidence="1">
    <location>
        <begin position="23"/>
        <end position="84"/>
    </location>
</feature>
<dbReference type="SUPFAM" id="SSF51126">
    <property type="entry name" value="Pectin lyase-like"/>
    <property type="match status" value="1"/>
</dbReference>
<name>A0ABR3YIJ9_9PEZI</name>
<comment type="caution">
    <text evidence="2">The sequence shown here is derived from an EMBL/GenBank/DDBJ whole genome shotgun (WGS) entry which is preliminary data.</text>
</comment>
<dbReference type="Gene3D" id="2.160.20.10">
    <property type="entry name" value="Single-stranded right-handed beta-helix, Pectin lyase-like"/>
    <property type="match status" value="1"/>
</dbReference>
<dbReference type="InterPro" id="IPR011050">
    <property type="entry name" value="Pectin_lyase_fold/virulence"/>
</dbReference>
<gene>
    <name evidence="2" type="ORF">Cpir12675_006411</name>
</gene>
<sequence length="118" mass="13002">MAVTLRQSTVAYYTENADGYSIFRNVKYKGAKGDGVTEDTDIIQKIPDKTTEDQIVYFDHGACLITETIEVPKNINITGEAWPLIMTGGDKTFQDQTSPKPVFRFGKPGDFGSAKSLS</sequence>
<dbReference type="Pfam" id="PF12708">
    <property type="entry name" value="Pect-lyase_RHGA_epim"/>
    <property type="match status" value="1"/>
</dbReference>
<dbReference type="EMBL" id="JAWDJO010000296">
    <property type="protein sequence ID" value="KAL1887790.1"/>
    <property type="molecule type" value="Genomic_DNA"/>
</dbReference>
<accession>A0ABR3YIJ9</accession>
<keyword evidence="3" id="KW-1185">Reference proteome</keyword>
<protein>
    <recommendedName>
        <fullName evidence="1">Rhamnogalacturonase A/B/Epimerase-like pectate lyase domain-containing protein</fullName>
    </recommendedName>
</protein>
<proteinExistence type="predicted"/>
<evidence type="ECO:0000313" key="3">
    <source>
        <dbReference type="Proteomes" id="UP001583280"/>
    </source>
</evidence>
<organism evidence="2 3">
    <name type="scientific">Ceratocystis pirilliformis</name>
    <dbReference type="NCBI Taxonomy" id="259994"/>
    <lineage>
        <taxon>Eukaryota</taxon>
        <taxon>Fungi</taxon>
        <taxon>Dikarya</taxon>
        <taxon>Ascomycota</taxon>
        <taxon>Pezizomycotina</taxon>
        <taxon>Sordariomycetes</taxon>
        <taxon>Hypocreomycetidae</taxon>
        <taxon>Microascales</taxon>
        <taxon>Ceratocystidaceae</taxon>
        <taxon>Ceratocystis</taxon>
    </lineage>
</organism>
<evidence type="ECO:0000259" key="1">
    <source>
        <dbReference type="Pfam" id="PF12708"/>
    </source>
</evidence>
<reference evidence="2 3" key="1">
    <citation type="journal article" date="2024" name="IMA Fungus">
        <title>IMA Genome - F19 : A genome assembly and annotation guide to empower mycologists, including annotated draft genome sequences of Ceratocystis pirilliformis, Diaporthe australafricana, Fusarium ophioides, Paecilomyces lecythidis, and Sporothrix stenoceras.</title>
        <authorList>
            <person name="Aylward J."/>
            <person name="Wilson A.M."/>
            <person name="Visagie C.M."/>
            <person name="Spraker J."/>
            <person name="Barnes I."/>
            <person name="Buitendag C."/>
            <person name="Ceriani C."/>
            <person name="Del Mar Angel L."/>
            <person name="du Plessis D."/>
            <person name="Fuchs T."/>
            <person name="Gasser K."/>
            <person name="Kramer D."/>
            <person name="Li W."/>
            <person name="Munsamy K."/>
            <person name="Piso A."/>
            <person name="Price J.L."/>
            <person name="Sonnekus B."/>
            <person name="Thomas C."/>
            <person name="van der Nest A."/>
            <person name="van Dijk A."/>
            <person name="van Heerden A."/>
            <person name="van Vuuren N."/>
            <person name="Yilmaz N."/>
            <person name="Duong T.A."/>
            <person name="van der Merwe N.A."/>
            <person name="Wingfield M.J."/>
            <person name="Wingfield B.D."/>
        </authorList>
    </citation>
    <scope>NUCLEOTIDE SEQUENCE [LARGE SCALE GENOMIC DNA]</scope>
    <source>
        <strain evidence="2 3">CMW 12675</strain>
    </source>
</reference>
<evidence type="ECO:0000313" key="2">
    <source>
        <dbReference type="EMBL" id="KAL1887790.1"/>
    </source>
</evidence>
<dbReference type="Proteomes" id="UP001583280">
    <property type="component" value="Unassembled WGS sequence"/>
</dbReference>
<dbReference type="InterPro" id="IPR012334">
    <property type="entry name" value="Pectin_lyas_fold"/>
</dbReference>